<dbReference type="Proteomes" id="UP001055879">
    <property type="component" value="Linkage Group LG12"/>
</dbReference>
<proteinExistence type="predicted"/>
<reference evidence="2" key="1">
    <citation type="journal article" date="2022" name="Mol. Ecol. Resour.">
        <title>The genomes of chicory, endive, great burdock and yacon provide insights into Asteraceae palaeo-polyploidization history and plant inulin production.</title>
        <authorList>
            <person name="Fan W."/>
            <person name="Wang S."/>
            <person name="Wang H."/>
            <person name="Wang A."/>
            <person name="Jiang F."/>
            <person name="Liu H."/>
            <person name="Zhao H."/>
            <person name="Xu D."/>
            <person name="Zhang Y."/>
        </authorList>
    </citation>
    <scope>NUCLEOTIDE SEQUENCE [LARGE SCALE GENOMIC DNA]</scope>
    <source>
        <strain evidence="2">cv. Niubang</strain>
    </source>
</reference>
<sequence length="1615" mass="185223">MLRTTKWKLEKPKVKVVFRLQFHATNIPQSGWEKLYISFIPTESGKIIAKTSKANVRNGTCKWADPIYETTRLLVDSRNKRYDDNLYKLVVGMGTSRSSILGEAIINLADYADASNPSVIALPLHGSDNGTILHVTVQLLTAKTGFREFEQQFDKGLQNSSNLNREVEPSIATSSSSELQISDDHGNKVNTKTHFGSESKELISAVEETGIHEEFSDSPVRCDGSSNTSETYYADKIDSSSIHEPNSHTSMASGDLNGPPHGRILATEKAERSDHQGWSSDYSMNNDLAIAHEENHRLRGILEMAESSIFELKLELSALHSYANEMGTETQKIAHHLTSEISSGQKLKSDIMVLRSECSRFNDELEQLKEIKCRSQFIGRTQDQADHHQLKWANGLLLVEDRIREIQEKIHIGFHESNLSFIHSDLDVLLGIVQDLEKGTVEVLPLQNEIQEFRSTRAFDLVEGKSLMLLSQLDEAKTERENLVRKMDEMECYYEALVQELEENQKQILGEFQSLRYEHSTCAYAISTCKAETESLRHNMNDQVIRFTKERHALGCVNEELEKRVMTAEALVQELQENEEQILGEFQNLRNEHSTCANTITTCKAETELVQHDMNDRISKFAKERRDLCCVNEELEKRAMTAEALVQELQKNQERILGEFQSLRNEHSTCANTITTCKAETELVQHDMNDQISKFAKERHDLYCVNEELEKRVTTAEALVQELRENQERILGEFQSLKKEHLTCAETISTCKAENESIRHDMNGKILEFAKERHTLGCVNEELEKRVTTAESALKRARLNYSIAVTQLQKDLDMLSFQVLSMFETNQSLIKDTFSESSKPFSQRYPNIVENLQKSDDTLAVCEKQLLGGDVHSVDELCEISCANLYLDVYSGTLEETLFEARTNASKMKEQIKEYAQTLERSIQSRDILFGRLQTAEEQIAQVNDVQLQNRKLEASLESVSRENFLLMEKITECEALLTDYRVYKSKYEVASAEKLELENLLEVQGSDSGNLRKDLSIAKEELETQKARFLDLEKSKESMQKLLDFLQEKFGNLLASCDKQFSEHFSINNSLCQDTDFRDITRVITKLEELHNYTSENIEDLKKERDIARSEIDDMRTKFTHDMHNMAAKLHLSNTFIDKLQLQLESVAKKFENSLEMKESYVQHTEWLLTYFSSLELELHKISSKDGNFVLEISGSDSMADEFERSKLTISELNREKQDFLMPIENKEETSICEELEMENIRVVLKATLDEHYDEYIMLRDKCSELTNKLSEQVLKTEEFKNLVKLKECEKREPEGPSESLRIAFMKEQCETTVQELKQELYVSKRHGEDILLKLQDVLDETESRKKSEASYLKKIEELSFKIVGLEAELQSIQAELECTLLNLECCKEEKEKIVASMQECEEEKLKIVFELSLFQEHLSRKEEKGVGIDSSTNGNASTSRIIELEEMKIENSILSVTSSGSTFQDLQRKLSQLHKANEELAGMYPSFKDFPGDGNALERVLALEIELAEALMAKKESSIQFQSSFVKQHGDEEAIFKSFRDINEVIKDTLEIKSKYANVDTELKEMHERYSQLSLRFAEVEGERQKLMMTIKNSRSPRNLVRSSSETLNDSHL</sequence>
<reference evidence="1 2" key="2">
    <citation type="journal article" date="2022" name="Mol. Ecol. Resour.">
        <title>The genomes of chicory, endive, great burdock and yacon provide insights into Asteraceae paleo-polyploidization history and plant inulin production.</title>
        <authorList>
            <person name="Fan W."/>
            <person name="Wang S."/>
            <person name="Wang H."/>
            <person name="Wang A."/>
            <person name="Jiang F."/>
            <person name="Liu H."/>
            <person name="Zhao H."/>
            <person name="Xu D."/>
            <person name="Zhang Y."/>
        </authorList>
    </citation>
    <scope>NUCLEOTIDE SEQUENCE [LARGE SCALE GENOMIC DNA]</scope>
    <source>
        <strain evidence="2">cv. Niubang</strain>
    </source>
</reference>
<organism evidence="1 2">
    <name type="scientific">Arctium lappa</name>
    <name type="common">Greater burdock</name>
    <name type="synonym">Lappa major</name>
    <dbReference type="NCBI Taxonomy" id="4217"/>
    <lineage>
        <taxon>Eukaryota</taxon>
        <taxon>Viridiplantae</taxon>
        <taxon>Streptophyta</taxon>
        <taxon>Embryophyta</taxon>
        <taxon>Tracheophyta</taxon>
        <taxon>Spermatophyta</taxon>
        <taxon>Magnoliopsida</taxon>
        <taxon>eudicotyledons</taxon>
        <taxon>Gunneridae</taxon>
        <taxon>Pentapetalae</taxon>
        <taxon>asterids</taxon>
        <taxon>campanulids</taxon>
        <taxon>Asterales</taxon>
        <taxon>Asteraceae</taxon>
        <taxon>Carduoideae</taxon>
        <taxon>Cardueae</taxon>
        <taxon>Arctiinae</taxon>
        <taxon>Arctium</taxon>
    </lineage>
</organism>
<gene>
    <name evidence="1" type="ORF">L6452_34651</name>
</gene>
<evidence type="ECO:0000313" key="2">
    <source>
        <dbReference type="Proteomes" id="UP001055879"/>
    </source>
</evidence>
<name>A0ACB8YI15_ARCLA</name>
<protein>
    <submittedName>
        <fullName evidence="1">Uncharacterized protein</fullName>
    </submittedName>
</protein>
<comment type="caution">
    <text evidence="1">The sequence shown here is derived from an EMBL/GenBank/DDBJ whole genome shotgun (WGS) entry which is preliminary data.</text>
</comment>
<dbReference type="EMBL" id="CM042058">
    <property type="protein sequence ID" value="KAI3685409.1"/>
    <property type="molecule type" value="Genomic_DNA"/>
</dbReference>
<keyword evidence="2" id="KW-1185">Reference proteome</keyword>
<accession>A0ACB8YI15</accession>
<evidence type="ECO:0000313" key="1">
    <source>
        <dbReference type="EMBL" id="KAI3685409.1"/>
    </source>
</evidence>